<organism evidence="4 5">
    <name type="scientific">Ditylenchus destructor</name>
    <dbReference type="NCBI Taxonomy" id="166010"/>
    <lineage>
        <taxon>Eukaryota</taxon>
        <taxon>Metazoa</taxon>
        <taxon>Ecdysozoa</taxon>
        <taxon>Nematoda</taxon>
        <taxon>Chromadorea</taxon>
        <taxon>Rhabditida</taxon>
        <taxon>Tylenchina</taxon>
        <taxon>Tylenchomorpha</taxon>
        <taxon>Sphaerularioidea</taxon>
        <taxon>Anguinidae</taxon>
        <taxon>Anguininae</taxon>
        <taxon>Ditylenchus</taxon>
    </lineage>
</organism>
<feature type="transmembrane region" description="Helical" evidence="2">
    <location>
        <begin position="146"/>
        <end position="169"/>
    </location>
</feature>
<feature type="signal peptide" evidence="3">
    <location>
        <begin position="1"/>
        <end position="19"/>
    </location>
</feature>
<feature type="region of interest" description="Disordered" evidence="1">
    <location>
        <begin position="190"/>
        <end position="214"/>
    </location>
</feature>
<feature type="transmembrane region" description="Helical" evidence="2">
    <location>
        <begin position="114"/>
        <end position="140"/>
    </location>
</feature>
<dbReference type="PANTHER" id="PTHR22943:SF248">
    <property type="entry name" value="SEVEN TM RECEPTOR"/>
    <property type="match status" value="1"/>
</dbReference>
<gene>
    <name evidence="4" type="ORF">DdX_16410</name>
</gene>
<dbReference type="EMBL" id="JAKKPZ010000131">
    <property type="protein sequence ID" value="KAI1700914.1"/>
    <property type="molecule type" value="Genomic_DNA"/>
</dbReference>
<accession>A0AAD4MN16</accession>
<evidence type="ECO:0000313" key="4">
    <source>
        <dbReference type="EMBL" id="KAI1700914.1"/>
    </source>
</evidence>
<dbReference type="PANTHER" id="PTHR22943">
    <property type="entry name" value="7-TRANSMEMBRANE DOMAIN RECEPTOR C.ELEGANS"/>
    <property type="match status" value="1"/>
</dbReference>
<sequence length="214" mass="23825">MWLVFVLAVFWCMLQSSDAFYVYCEGQNPQLRKLGNEILDRYGWEYDPKYPPFPAISYATDTKNIVHHSFYMITLVVGYTMIIWCQSQIMTFLNQHGKSTHASTQRMHAEVNRAMLALAITPSISLIMPVFVVVLALATSATLGPMAAFLSMCMSAITLANPLTILYFVKPYRRAVTSFFTCGKYKGGATVDSSQGQTRAGASNSVTNHMSEVA</sequence>
<evidence type="ECO:0000313" key="5">
    <source>
        <dbReference type="Proteomes" id="UP001201812"/>
    </source>
</evidence>
<evidence type="ECO:0000256" key="1">
    <source>
        <dbReference type="SAM" id="MobiDB-lite"/>
    </source>
</evidence>
<dbReference type="InterPro" id="IPR019421">
    <property type="entry name" value="7TM_GPCR_serpentine_rcpt_Srd"/>
</dbReference>
<feature type="transmembrane region" description="Helical" evidence="2">
    <location>
        <begin position="70"/>
        <end position="93"/>
    </location>
</feature>
<proteinExistence type="predicted"/>
<comment type="caution">
    <text evidence="4">The sequence shown here is derived from an EMBL/GenBank/DDBJ whole genome shotgun (WGS) entry which is preliminary data.</text>
</comment>
<dbReference type="Gene3D" id="1.20.1070.10">
    <property type="entry name" value="Rhodopsin 7-helix transmembrane proteins"/>
    <property type="match status" value="1"/>
</dbReference>
<reference evidence="4" key="1">
    <citation type="submission" date="2022-01" db="EMBL/GenBank/DDBJ databases">
        <title>Genome Sequence Resource for Two Populations of Ditylenchus destructor, the Migratory Endoparasitic Phytonematode.</title>
        <authorList>
            <person name="Zhang H."/>
            <person name="Lin R."/>
            <person name="Xie B."/>
        </authorList>
    </citation>
    <scope>NUCLEOTIDE SEQUENCE</scope>
    <source>
        <strain evidence="4">BazhouSP</strain>
    </source>
</reference>
<name>A0AAD4MN16_9BILA</name>
<dbReference type="Pfam" id="PF10317">
    <property type="entry name" value="7TM_GPCR_Srd"/>
    <property type="match status" value="1"/>
</dbReference>
<keyword evidence="5" id="KW-1185">Reference proteome</keyword>
<keyword evidence="2" id="KW-0472">Membrane</keyword>
<dbReference type="Proteomes" id="UP001201812">
    <property type="component" value="Unassembled WGS sequence"/>
</dbReference>
<keyword evidence="2" id="KW-1133">Transmembrane helix</keyword>
<keyword evidence="2" id="KW-0812">Transmembrane</keyword>
<feature type="chain" id="PRO_5042206181" evidence="3">
    <location>
        <begin position="20"/>
        <end position="214"/>
    </location>
</feature>
<evidence type="ECO:0000256" key="3">
    <source>
        <dbReference type="SAM" id="SignalP"/>
    </source>
</evidence>
<feature type="compositionally biased region" description="Polar residues" evidence="1">
    <location>
        <begin position="191"/>
        <end position="214"/>
    </location>
</feature>
<dbReference type="SUPFAM" id="SSF81321">
    <property type="entry name" value="Family A G protein-coupled receptor-like"/>
    <property type="match status" value="1"/>
</dbReference>
<dbReference type="AlphaFoldDB" id="A0AAD4MN16"/>
<keyword evidence="3" id="KW-0732">Signal</keyword>
<evidence type="ECO:0000256" key="2">
    <source>
        <dbReference type="SAM" id="Phobius"/>
    </source>
</evidence>
<protein>
    <submittedName>
        <fullName evidence="4">Serpentine type 7TM GPCR chemoreceptor srd domain-containing protein</fullName>
    </submittedName>
</protein>